<evidence type="ECO:0000256" key="7">
    <source>
        <dbReference type="ARBA" id="ARBA00032272"/>
    </source>
</evidence>
<dbReference type="RefSeq" id="WP_274150881.1">
    <property type="nucleotide sequence ID" value="NZ_CP117811.1"/>
</dbReference>
<evidence type="ECO:0000256" key="2">
    <source>
        <dbReference type="ARBA" id="ARBA00001946"/>
    </source>
</evidence>
<dbReference type="PROSITE" id="PS51462">
    <property type="entry name" value="NUDIX"/>
    <property type="match status" value="1"/>
</dbReference>
<dbReference type="SUPFAM" id="SSF55811">
    <property type="entry name" value="Nudix"/>
    <property type="match status" value="1"/>
</dbReference>
<keyword evidence="10" id="KW-1185">Reference proteome</keyword>
<feature type="domain" description="Nudix hydrolase" evidence="8">
    <location>
        <begin position="24"/>
        <end position="159"/>
    </location>
</feature>
<dbReference type="Proteomes" id="UP001214250">
    <property type="component" value="Chromosome 1"/>
</dbReference>
<dbReference type="Gene3D" id="3.90.79.10">
    <property type="entry name" value="Nucleoside Triphosphate Pyrophosphohydrolase"/>
    <property type="match status" value="1"/>
</dbReference>
<accession>A0ABY7VRJ4</accession>
<evidence type="ECO:0000313" key="9">
    <source>
        <dbReference type="EMBL" id="WDE96816.1"/>
    </source>
</evidence>
<protein>
    <recommendedName>
        <fullName evidence="4">GDP-mannose pyrophosphatase</fullName>
    </recommendedName>
    <alternativeName>
        <fullName evidence="6">GDP-mannose hydrolase</fullName>
    </alternativeName>
    <alternativeName>
        <fullName evidence="7">GDPMK</fullName>
    </alternativeName>
</protein>
<dbReference type="Pfam" id="PF00293">
    <property type="entry name" value="NUDIX"/>
    <property type="match status" value="1"/>
</dbReference>
<reference evidence="9 10" key="1">
    <citation type="submission" date="2023-02" db="EMBL/GenBank/DDBJ databases">
        <title>Genome sequence of Lentisphaera profundi SAORIC-696.</title>
        <authorList>
            <person name="Kim e."/>
            <person name="Cho J.-C."/>
            <person name="Choi A."/>
            <person name="Kang I."/>
        </authorList>
    </citation>
    <scope>NUCLEOTIDE SEQUENCE [LARGE SCALE GENOMIC DNA]</scope>
    <source>
        <strain evidence="9 10">SAORIC-696</strain>
    </source>
</reference>
<comment type="cofactor">
    <cofactor evidence="2">
        <name>Mg(2+)</name>
        <dbReference type="ChEBI" id="CHEBI:18420"/>
    </cofactor>
</comment>
<dbReference type="GO" id="GO:0016787">
    <property type="term" value="F:hydrolase activity"/>
    <property type="evidence" value="ECO:0007669"/>
    <property type="project" value="UniProtKB-KW"/>
</dbReference>
<proteinExistence type="inferred from homology"/>
<evidence type="ECO:0000256" key="6">
    <source>
        <dbReference type="ARBA" id="ARBA00032162"/>
    </source>
</evidence>
<dbReference type="InterPro" id="IPR000086">
    <property type="entry name" value="NUDIX_hydrolase_dom"/>
</dbReference>
<dbReference type="PANTHER" id="PTHR11839:SF18">
    <property type="entry name" value="NUDIX HYDROLASE DOMAIN-CONTAINING PROTEIN"/>
    <property type="match status" value="1"/>
</dbReference>
<dbReference type="CDD" id="cd03424">
    <property type="entry name" value="NUDIX_ADPRase_Nudt5_UGPPase_Nudt14"/>
    <property type="match status" value="1"/>
</dbReference>
<dbReference type="PANTHER" id="PTHR11839">
    <property type="entry name" value="UDP/ADP-SUGAR PYROPHOSPHATASE"/>
    <property type="match status" value="1"/>
</dbReference>
<keyword evidence="5 9" id="KW-0378">Hydrolase</keyword>
<evidence type="ECO:0000259" key="8">
    <source>
        <dbReference type="PROSITE" id="PS51462"/>
    </source>
</evidence>
<gene>
    <name evidence="9" type="ORF">PQO03_02425</name>
</gene>
<sequence length="172" mass="19080">MEEIYKGKFLHYRKTGNWEWVTRPNDISAAVIAAVTDKKELVLIEQFRIPMNAPVIELPAGLVGDGDYQGEQSSNAAQRELEEETGYYAKNIKKVVHGPVSAGMSDEANDLYIAWDLDKVSAGGGVDDEEIITHLVPIDQLHQFIDKKQAAGCALDLKVFVGVYFLQKEGLI</sequence>
<evidence type="ECO:0000313" key="10">
    <source>
        <dbReference type="Proteomes" id="UP001214250"/>
    </source>
</evidence>
<comment type="catalytic activity">
    <reaction evidence="1">
        <text>GDP-alpha-D-mannose + H2O = alpha-D-mannose 1-phosphate + GMP + 2 H(+)</text>
        <dbReference type="Rhea" id="RHEA:27978"/>
        <dbReference type="ChEBI" id="CHEBI:15377"/>
        <dbReference type="ChEBI" id="CHEBI:15378"/>
        <dbReference type="ChEBI" id="CHEBI:57527"/>
        <dbReference type="ChEBI" id="CHEBI:58115"/>
        <dbReference type="ChEBI" id="CHEBI:58409"/>
    </reaction>
</comment>
<dbReference type="EMBL" id="CP117811">
    <property type="protein sequence ID" value="WDE96816.1"/>
    <property type="molecule type" value="Genomic_DNA"/>
</dbReference>
<name>A0ABY7VRJ4_9BACT</name>
<evidence type="ECO:0000256" key="5">
    <source>
        <dbReference type="ARBA" id="ARBA00022801"/>
    </source>
</evidence>
<dbReference type="InterPro" id="IPR015797">
    <property type="entry name" value="NUDIX_hydrolase-like_dom_sf"/>
</dbReference>
<evidence type="ECO:0000256" key="1">
    <source>
        <dbReference type="ARBA" id="ARBA00000847"/>
    </source>
</evidence>
<comment type="similarity">
    <text evidence="3">Belongs to the Nudix hydrolase family. NudK subfamily.</text>
</comment>
<evidence type="ECO:0000256" key="3">
    <source>
        <dbReference type="ARBA" id="ARBA00007275"/>
    </source>
</evidence>
<organism evidence="9 10">
    <name type="scientific">Lentisphaera profundi</name>
    <dbReference type="NCBI Taxonomy" id="1658616"/>
    <lineage>
        <taxon>Bacteria</taxon>
        <taxon>Pseudomonadati</taxon>
        <taxon>Lentisphaerota</taxon>
        <taxon>Lentisphaeria</taxon>
        <taxon>Lentisphaerales</taxon>
        <taxon>Lentisphaeraceae</taxon>
        <taxon>Lentisphaera</taxon>
    </lineage>
</organism>
<evidence type="ECO:0000256" key="4">
    <source>
        <dbReference type="ARBA" id="ARBA00016377"/>
    </source>
</evidence>